<dbReference type="STRING" id="223900.GCA_000821045_00987"/>
<proteinExistence type="inferred from homology"/>
<dbReference type="PIRSF" id="PIRSF003230">
    <property type="entry name" value="YbgC"/>
    <property type="match status" value="1"/>
</dbReference>
<evidence type="ECO:0000313" key="4">
    <source>
        <dbReference type="Proteomes" id="UP000186806"/>
    </source>
</evidence>
<dbReference type="Proteomes" id="UP000186806">
    <property type="component" value="Unassembled WGS sequence"/>
</dbReference>
<dbReference type="NCBIfam" id="TIGR02799">
    <property type="entry name" value="thio_ybgC"/>
    <property type="match status" value="1"/>
</dbReference>
<sequence>MSGFTHTVKVYIEDTDAGGIVYYVNYLKYMERARSEWLNHHGLAQRDLLAQGIQLVVHHLECRYAKPAHLDDELHITADVVESTACRATFAQTVTRRGERLCEARVDIVCLEASRLKPLRWPDALQPLMHG</sequence>
<reference evidence="3 4" key="1">
    <citation type="submission" date="2016-12" db="EMBL/GenBank/DDBJ databases">
        <title>Draft genome sequences of strains Salinicola socius SMB35, Salinicola sp. MH3R3-1 and Chromohalobacter sp. SMB17 from the Verkhnekamsk potash mining region of Russia.</title>
        <authorList>
            <person name="Mavrodi D.V."/>
            <person name="Olsson B.E."/>
            <person name="Korsakova E.S."/>
            <person name="Pyankova A."/>
            <person name="Mavrodi O.V."/>
            <person name="Plotnikova E.G."/>
        </authorList>
    </citation>
    <scope>NUCLEOTIDE SEQUENCE [LARGE SCALE GENOMIC DNA]</scope>
    <source>
        <strain evidence="3 4">SMB17</strain>
    </source>
</reference>
<dbReference type="AlphaFoldDB" id="A0A1Q8TCL4"/>
<dbReference type="InterPro" id="IPR014166">
    <property type="entry name" value="Tol-Pal_acyl-CoA_thioesterase"/>
</dbReference>
<dbReference type="RefSeq" id="WP_040241100.1">
    <property type="nucleotide sequence ID" value="NZ_JAKGAJ010000023.1"/>
</dbReference>
<dbReference type="NCBIfam" id="TIGR00051">
    <property type="entry name" value="YbgC/FadM family acyl-CoA thioesterase"/>
    <property type="match status" value="1"/>
</dbReference>
<name>A0A1Q8TCL4_9GAMM</name>
<dbReference type="EMBL" id="MSDQ01000024">
    <property type="protein sequence ID" value="OLO11439.1"/>
    <property type="molecule type" value="Genomic_DNA"/>
</dbReference>
<evidence type="ECO:0000256" key="2">
    <source>
        <dbReference type="ARBA" id="ARBA00022801"/>
    </source>
</evidence>
<dbReference type="FunFam" id="3.10.129.10:FF:000004">
    <property type="entry name" value="Tol-pal system-associated acyl-CoA thioesterase"/>
    <property type="match status" value="1"/>
</dbReference>
<accession>A0A1Q8TCL4</accession>
<dbReference type="GO" id="GO:0047617">
    <property type="term" value="F:fatty acyl-CoA hydrolase activity"/>
    <property type="evidence" value="ECO:0007669"/>
    <property type="project" value="TreeGrafter"/>
</dbReference>
<dbReference type="Gene3D" id="3.10.129.10">
    <property type="entry name" value="Hotdog Thioesterase"/>
    <property type="match status" value="1"/>
</dbReference>
<comment type="caution">
    <text evidence="3">The sequence shown here is derived from an EMBL/GenBank/DDBJ whole genome shotgun (WGS) entry which is preliminary data.</text>
</comment>
<dbReference type="PANTHER" id="PTHR31793:SF37">
    <property type="entry name" value="ACYL-COA THIOESTER HYDROLASE YBGC"/>
    <property type="match status" value="1"/>
</dbReference>
<comment type="similarity">
    <text evidence="1">Belongs to the 4-hydroxybenzoyl-CoA thioesterase family.</text>
</comment>
<keyword evidence="4" id="KW-1185">Reference proteome</keyword>
<dbReference type="CDD" id="cd00586">
    <property type="entry name" value="4HBT"/>
    <property type="match status" value="1"/>
</dbReference>
<dbReference type="InterPro" id="IPR006684">
    <property type="entry name" value="YbgC/YbaW"/>
</dbReference>
<organism evidence="3 4">
    <name type="scientific">Chromohalobacter japonicus</name>
    <dbReference type="NCBI Taxonomy" id="223900"/>
    <lineage>
        <taxon>Bacteria</taxon>
        <taxon>Pseudomonadati</taxon>
        <taxon>Pseudomonadota</taxon>
        <taxon>Gammaproteobacteria</taxon>
        <taxon>Oceanospirillales</taxon>
        <taxon>Halomonadaceae</taxon>
        <taxon>Chromohalobacter</taxon>
    </lineage>
</organism>
<protein>
    <submittedName>
        <fullName evidence="3">Tol-pal system-associated acyl-CoA thioesterase</fullName>
    </submittedName>
</protein>
<dbReference type="InterPro" id="IPR029069">
    <property type="entry name" value="HotDog_dom_sf"/>
</dbReference>
<dbReference type="SUPFAM" id="SSF54637">
    <property type="entry name" value="Thioesterase/thiol ester dehydrase-isomerase"/>
    <property type="match status" value="1"/>
</dbReference>
<gene>
    <name evidence="3" type="ORF">BTW10_10155</name>
</gene>
<keyword evidence="2" id="KW-0378">Hydrolase</keyword>
<dbReference type="Pfam" id="PF13279">
    <property type="entry name" value="4HBT_2"/>
    <property type="match status" value="1"/>
</dbReference>
<dbReference type="PANTHER" id="PTHR31793">
    <property type="entry name" value="4-HYDROXYBENZOYL-COA THIOESTERASE FAMILY MEMBER"/>
    <property type="match status" value="1"/>
</dbReference>
<evidence type="ECO:0000313" key="3">
    <source>
        <dbReference type="EMBL" id="OLO11439.1"/>
    </source>
</evidence>
<dbReference type="OrthoDB" id="9808429at2"/>
<evidence type="ECO:0000256" key="1">
    <source>
        <dbReference type="ARBA" id="ARBA00005953"/>
    </source>
</evidence>
<dbReference type="InterPro" id="IPR050563">
    <property type="entry name" value="4-hydroxybenzoyl-CoA_TE"/>
</dbReference>